<dbReference type="Proteomes" id="UP000242715">
    <property type="component" value="Unassembled WGS sequence"/>
</dbReference>
<organism evidence="2 3">
    <name type="scientific">Trifolium subterraneum</name>
    <name type="common">Subterranean clover</name>
    <dbReference type="NCBI Taxonomy" id="3900"/>
    <lineage>
        <taxon>Eukaryota</taxon>
        <taxon>Viridiplantae</taxon>
        <taxon>Streptophyta</taxon>
        <taxon>Embryophyta</taxon>
        <taxon>Tracheophyta</taxon>
        <taxon>Spermatophyta</taxon>
        <taxon>Magnoliopsida</taxon>
        <taxon>eudicotyledons</taxon>
        <taxon>Gunneridae</taxon>
        <taxon>Pentapetalae</taxon>
        <taxon>rosids</taxon>
        <taxon>fabids</taxon>
        <taxon>Fabales</taxon>
        <taxon>Fabaceae</taxon>
        <taxon>Papilionoideae</taxon>
        <taxon>50 kb inversion clade</taxon>
        <taxon>NPAAA clade</taxon>
        <taxon>Hologalegina</taxon>
        <taxon>IRL clade</taxon>
        <taxon>Trifolieae</taxon>
        <taxon>Trifolium</taxon>
    </lineage>
</organism>
<gene>
    <name evidence="2" type="ORF">TSUD_152830</name>
</gene>
<dbReference type="EMBL" id="DF973511">
    <property type="protein sequence ID" value="GAU32922.1"/>
    <property type="molecule type" value="Genomic_DNA"/>
</dbReference>
<dbReference type="InterPro" id="IPR050796">
    <property type="entry name" value="SCF_F-box_component"/>
</dbReference>
<evidence type="ECO:0000259" key="1">
    <source>
        <dbReference type="Pfam" id="PF07734"/>
    </source>
</evidence>
<dbReference type="SUPFAM" id="SSF81383">
    <property type="entry name" value="F-box domain"/>
    <property type="match status" value="1"/>
</dbReference>
<sequence>MAAQTNEKKVSSSNYISDDIAFSILSKLPVKSLKRFSCVRKTWSILFENPNFIDMFRDNLISKPNPLYEDTCLILNQFVSPDFNFNLYLFSGDSFEKKVKLDFPPPFDIQHNGDDFIRILGSAINGTLCIYDCENDTKVVLWNPATNKIKVIPPSLGEVSPEFMTVFDLNGFGYDHITDDYKLIQNVLYVSFECPSDDVMPKSFWEIYSLKSNSWRKLDFDMPSRDPKINTDVYLNGVCHWMFKAFEGPYVISFYLCNEVAFITPLPLEDVYDTNLVVLNGSIAIISNYKNNTSFQISILGEIGVMESWIKLFDVELFSCIDYPIGTGKKGNIFFRNKNGKLLCFDLTTGLIKEIGVEGGEHWCQMIIYKENLHPIGGINN</sequence>
<reference evidence="3" key="1">
    <citation type="journal article" date="2017" name="Front. Plant Sci.">
        <title>Climate Clever Clovers: New Paradigm to Reduce the Environmental Footprint of Ruminants by Breeding Low Methanogenic Forages Utilizing Haplotype Variation.</title>
        <authorList>
            <person name="Kaur P."/>
            <person name="Appels R."/>
            <person name="Bayer P.E."/>
            <person name="Keeble-Gagnere G."/>
            <person name="Wang J."/>
            <person name="Hirakawa H."/>
            <person name="Shirasawa K."/>
            <person name="Vercoe P."/>
            <person name="Stefanova K."/>
            <person name="Durmic Z."/>
            <person name="Nichols P."/>
            <person name="Revell C."/>
            <person name="Isobe S.N."/>
            <person name="Edwards D."/>
            <person name="Erskine W."/>
        </authorList>
    </citation>
    <scope>NUCLEOTIDE SEQUENCE [LARGE SCALE GENOMIC DNA]</scope>
    <source>
        <strain evidence="3">cv. Daliak</strain>
    </source>
</reference>
<protein>
    <recommendedName>
        <fullName evidence="1">F-box associated beta-propeller type 1 domain-containing protein</fullName>
    </recommendedName>
</protein>
<dbReference type="InterPro" id="IPR036047">
    <property type="entry name" value="F-box-like_dom_sf"/>
</dbReference>
<dbReference type="InterPro" id="IPR006527">
    <property type="entry name" value="F-box-assoc_dom_typ1"/>
</dbReference>
<dbReference type="AlphaFoldDB" id="A0A2Z6N7Z1"/>
<accession>A0A2Z6N7Z1</accession>
<evidence type="ECO:0000313" key="3">
    <source>
        <dbReference type="Proteomes" id="UP000242715"/>
    </source>
</evidence>
<dbReference type="PANTHER" id="PTHR31672">
    <property type="entry name" value="BNACNNG10540D PROTEIN"/>
    <property type="match status" value="1"/>
</dbReference>
<evidence type="ECO:0000313" key="2">
    <source>
        <dbReference type="EMBL" id="GAU32922.1"/>
    </source>
</evidence>
<dbReference type="InterPro" id="IPR017451">
    <property type="entry name" value="F-box-assoc_interact_dom"/>
</dbReference>
<dbReference type="PANTHER" id="PTHR31672:SF13">
    <property type="entry name" value="F-BOX PROTEIN CPR30-LIKE"/>
    <property type="match status" value="1"/>
</dbReference>
<keyword evidence="3" id="KW-1185">Reference proteome</keyword>
<proteinExistence type="predicted"/>
<dbReference type="NCBIfam" id="TIGR01640">
    <property type="entry name" value="F_box_assoc_1"/>
    <property type="match status" value="1"/>
</dbReference>
<feature type="domain" description="F-box associated beta-propeller type 1" evidence="1">
    <location>
        <begin position="128"/>
        <end position="349"/>
    </location>
</feature>
<dbReference type="Pfam" id="PF07734">
    <property type="entry name" value="FBA_1"/>
    <property type="match status" value="1"/>
</dbReference>
<name>A0A2Z6N7Z1_TRISU</name>
<dbReference type="OrthoDB" id="1555129at2759"/>